<dbReference type="SUPFAM" id="SSF160950">
    <property type="entry name" value="YacF-like"/>
    <property type="match status" value="1"/>
</dbReference>
<dbReference type="HAMAP" id="MF_01092">
    <property type="entry name" value="ZapD"/>
    <property type="match status" value="1"/>
</dbReference>
<proteinExistence type="inferred from homology"/>
<dbReference type="InterPro" id="IPR036268">
    <property type="entry name" value="ZapD_sf"/>
</dbReference>
<comment type="subunit">
    <text evidence="5">Interacts with FtsZ.</text>
</comment>
<dbReference type="NCBIfam" id="NF003656">
    <property type="entry name" value="PRK05287.1-4"/>
    <property type="match status" value="1"/>
</dbReference>
<comment type="caution">
    <text evidence="6">The sequence shown here is derived from an EMBL/GenBank/DDBJ whole genome shotgun (WGS) entry which is preliminary data.</text>
</comment>
<keyword evidence="1 5" id="KW-0963">Cytoplasm</keyword>
<evidence type="ECO:0000256" key="2">
    <source>
        <dbReference type="ARBA" id="ARBA00022618"/>
    </source>
</evidence>
<evidence type="ECO:0000256" key="5">
    <source>
        <dbReference type="HAMAP-Rule" id="MF_01092"/>
    </source>
</evidence>
<dbReference type="Pfam" id="PF07072">
    <property type="entry name" value="ZapD"/>
    <property type="match status" value="1"/>
</dbReference>
<keyword evidence="4 5" id="KW-0131">Cell cycle</keyword>
<dbReference type="NCBIfam" id="NF003655">
    <property type="entry name" value="PRK05287.1-3"/>
    <property type="match status" value="1"/>
</dbReference>
<dbReference type="RefSeq" id="WP_251260143.1">
    <property type="nucleotide sequence ID" value="NZ_JAMQGP010000001.1"/>
</dbReference>
<gene>
    <name evidence="5 6" type="primary">zapD</name>
    <name evidence="6" type="ORF">NAF29_03765</name>
</gene>
<evidence type="ECO:0000256" key="1">
    <source>
        <dbReference type="ARBA" id="ARBA00022490"/>
    </source>
</evidence>
<sequence>MSESLIYQFPLNESSRTYLRIEQLFQRCIQAMEFDTEQSGLSFFSSIFDILEVLERADIRQDLIKDLESQQKEIARWAQYPNVDQAALKQLDQSIQKCLGELRGQVRLANCLKDDRFLSGIRQRFSIPGGNCCFDVPQLHHWIGLDAETRQTDMHRWISTLDSLRVSIALLMQLVRDGKLFRPAIAKKGFYQDSAENLQLLRIDCPAVTGVYPTVSGNKHRFTVRFMSLDSQGSSVDQDIEFKLSVS</sequence>
<keyword evidence="7" id="KW-1185">Reference proteome</keyword>
<evidence type="ECO:0000256" key="3">
    <source>
        <dbReference type="ARBA" id="ARBA00023210"/>
    </source>
</evidence>
<dbReference type="Gene3D" id="1.10.3900.10">
    <property type="entry name" value="YacF-like"/>
    <property type="match status" value="1"/>
</dbReference>
<dbReference type="InterPro" id="IPR009777">
    <property type="entry name" value="ZapD"/>
</dbReference>
<name>A0AA42B6R3_9GAMM</name>
<dbReference type="GO" id="GO:0043093">
    <property type="term" value="P:FtsZ-dependent cytokinesis"/>
    <property type="evidence" value="ECO:0007669"/>
    <property type="project" value="UniProtKB-UniRule"/>
</dbReference>
<comment type="similarity">
    <text evidence="5">Belongs to the ZapD family.</text>
</comment>
<evidence type="ECO:0000313" key="7">
    <source>
        <dbReference type="Proteomes" id="UP001165393"/>
    </source>
</evidence>
<protein>
    <recommendedName>
        <fullName evidence="5">Cell division protein ZapD</fullName>
    </recommendedName>
    <alternativeName>
        <fullName evidence="5">Z ring-associated protein D</fullName>
    </alternativeName>
</protein>
<dbReference type="GO" id="GO:0000917">
    <property type="term" value="P:division septum assembly"/>
    <property type="evidence" value="ECO:0007669"/>
    <property type="project" value="UniProtKB-KW"/>
</dbReference>
<keyword evidence="3 5" id="KW-0717">Septation</keyword>
<evidence type="ECO:0000313" key="6">
    <source>
        <dbReference type="EMBL" id="MCM2678791.1"/>
    </source>
</evidence>
<dbReference type="PANTHER" id="PTHR39455:SF1">
    <property type="entry name" value="CELL DIVISION PROTEIN ZAPD"/>
    <property type="match status" value="1"/>
</dbReference>
<evidence type="ECO:0000256" key="4">
    <source>
        <dbReference type="ARBA" id="ARBA00023306"/>
    </source>
</evidence>
<keyword evidence="2 5" id="KW-0132">Cell division</keyword>
<accession>A0AA42B6R3</accession>
<dbReference type="EMBL" id="JAMQGP010000001">
    <property type="protein sequence ID" value="MCM2678791.1"/>
    <property type="molecule type" value="Genomic_DNA"/>
</dbReference>
<comment type="subcellular location">
    <subcellularLocation>
        <location evidence="5">Cytoplasm</location>
    </subcellularLocation>
    <text evidence="5">Localizes to mid-cell in an FtsZ-dependent manner.</text>
</comment>
<dbReference type="PANTHER" id="PTHR39455">
    <property type="entry name" value="CELL DIVISION PROTEIN ZAPD"/>
    <property type="match status" value="1"/>
</dbReference>
<dbReference type="InterPro" id="IPR027462">
    <property type="entry name" value="ZapD_C"/>
</dbReference>
<dbReference type="Gene3D" id="2.60.440.10">
    <property type="entry name" value="YacF-like domains"/>
    <property type="match status" value="1"/>
</dbReference>
<dbReference type="GO" id="GO:0005737">
    <property type="term" value="C:cytoplasm"/>
    <property type="evidence" value="ECO:0007669"/>
    <property type="project" value="UniProtKB-SubCell"/>
</dbReference>
<dbReference type="AlphaFoldDB" id="A0AA42B6R3"/>
<comment type="function">
    <text evidence="5">Cell division factor that enhances FtsZ-ring assembly. Directly interacts with FtsZ and promotes bundling of FtsZ protofilaments, with a reduction in FtsZ GTPase activity.</text>
</comment>
<organism evidence="6 7">
    <name type="scientific">Echinimonas agarilytica</name>
    <dbReference type="NCBI Taxonomy" id="1215918"/>
    <lineage>
        <taxon>Bacteria</taxon>
        <taxon>Pseudomonadati</taxon>
        <taxon>Pseudomonadota</taxon>
        <taxon>Gammaproteobacteria</taxon>
        <taxon>Alteromonadales</taxon>
        <taxon>Echinimonadaceae</taxon>
        <taxon>Echinimonas</taxon>
    </lineage>
</organism>
<dbReference type="Proteomes" id="UP001165393">
    <property type="component" value="Unassembled WGS sequence"/>
</dbReference>
<reference evidence="6 7" key="1">
    <citation type="journal article" date="2013" name="Antonie Van Leeuwenhoek">
        <title>Echinimonas agarilytica gen. nov., sp. nov., a new gammaproteobacterium isolated from the sea urchin Strongylocentrotus intermedius.</title>
        <authorList>
            <person name="Nedashkovskaya O.I."/>
            <person name="Stenkova A.M."/>
            <person name="Zhukova N.V."/>
            <person name="Van Trappen S."/>
            <person name="Lee J.S."/>
            <person name="Kim S.B."/>
        </authorList>
    </citation>
    <scope>NUCLEOTIDE SEQUENCE [LARGE SCALE GENOMIC DNA]</scope>
    <source>
        <strain evidence="6 7">KMM 6351</strain>
    </source>
</reference>
<dbReference type="GO" id="GO:0032153">
    <property type="term" value="C:cell division site"/>
    <property type="evidence" value="ECO:0007669"/>
    <property type="project" value="TreeGrafter"/>
</dbReference>